<dbReference type="Proteomes" id="UP001165060">
    <property type="component" value="Unassembled WGS sequence"/>
</dbReference>
<comment type="caution">
    <text evidence="2">The sequence shown here is derived from an EMBL/GenBank/DDBJ whole genome shotgun (WGS) entry which is preliminary data.</text>
</comment>
<reference evidence="2 3" key="1">
    <citation type="journal article" date="2023" name="Commun. Biol.">
        <title>Genome analysis of Parmales, the sister group of diatoms, reveals the evolutionary specialization of diatoms from phago-mixotrophs to photoautotrophs.</title>
        <authorList>
            <person name="Ban H."/>
            <person name="Sato S."/>
            <person name="Yoshikawa S."/>
            <person name="Yamada K."/>
            <person name="Nakamura Y."/>
            <person name="Ichinomiya M."/>
            <person name="Sato N."/>
            <person name="Blanc-Mathieu R."/>
            <person name="Endo H."/>
            <person name="Kuwata A."/>
            <person name="Ogata H."/>
        </authorList>
    </citation>
    <scope>NUCLEOTIDE SEQUENCE [LARGE SCALE GENOMIC DNA]</scope>
</reference>
<gene>
    <name evidence="2" type="ORF">TeGR_g6932</name>
</gene>
<feature type="signal peptide" evidence="1">
    <location>
        <begin position="1"/>
        <end position="16"/>
    </location>
</feature>
<evidence type="ECO:0000313" key="3">
    <source>
        <dbReference type="Proteomes" id="UP001165060"/>
    </source>
</evidence>
<sequence length="171" mass="17746">MKIAAFAFAIPALVAADIQFSRSVTKIADDSDFQLKFDNGCSSSDDYGSNDCTFAWGDEISGSAGGSLGHDLEEGSTFSVDVKIDKFVSWKFSCAACGSNCTTTIPVVNQDVNFAMPDCPIPATDVPATVFDQALPADSPVPVKVTVTGTVGVKDAAGDDVLAMSIDATVQ</sequence>
<evidence type="ECO:0000313" key="2">
    <source>
        <dbReference type="EMBL" id="GMI35530.1"/>
    </source>
</evidence>
<dbReference type="EMBL" id="BRYB01004713">
    <property type="protein sequence ID" value="GMI35530.1"/>
    <property type="molecule type" value="Genomic_DNA"/>
</dbReference>
<keyword evidence="1" id="KW-0732">Signal</keyword>
<evidence type="ECO:0000256" key="1">
    <source>
        <dbReference type="SAM" id="SignalP"/>
    </source>
</evidence>
<proteinExistence type="predicted"/>
<protein>
    <submittedName>
        <fullName evidence="2">Uncharacterized protein</fullName>
    </submittedName>
</protein>
<keyword evidence="3" id="KW-1185">Reference proteome</keyword>
<name>A0ABQ6MXE4_9STRA</name>
<organism evidence="2 3">
    <name type="scientific">Tetraparma gracilis</name>
    <dbReference type="NCBI Taxonomy" id="2962635"/>
    <lineage>
        <taxon>Eukaryota</taxon>
        <taxon>Sar</taxon>
        <taxon>Stramenopiles</taxon>
        <taxon>Ochrophyta</taxon>
        <taxon>Bolidophyceae</taxon>
        <taxon>Parmales</taxon>
        <taxon>Triparmaceae</taxon>
        <taxon>Tetraparma</taxon>
    </lineage>
</organism>
<accession>A0ABQ6MXE4</accession>
<feature type="chain" id="PRO_5046299723" evidence="1">
    <location>
        <begin position="17"/>
        <end position="171"/>
    </location>
</feature>